<evidence type="ECO:0000313" key="2">
    <source>
        <dbReference type="Proteomes" id="UP001501371"/>
    </source>
</evidence>
<organism evidence="1 2">
    <name type="scientific">Streptomyces hebeiensis</name>
    <dbReference type="NCBI Taxonomy" id="229486"/>
    <lineage>
        <taxon>Bacteria</taxon>
        <taxon>Bacillati</taxon>
        <taxon>Actinomycetota</taxon>
        <taxon>Actinomycetes</taxon>
        <taxon>Kitasatosporales</taxon>
        <taxon>Streptomycetaceae</taxon>
        <taxon>Streptomyces</taxon>
    </lineage>
</organism>
<sequence>MAVKDAGIATGLVTLQKRDRLPWLLPSAVLDLLDVTVCREDAEPKPAPDGLLLALGKLGIAPFEAVFLGDTTGDIAAARAAGITPLGAGWGYAGPTVLAAAGAAAVLDNAARIGPGLLDYASCLPAALTATIRTR</sequence>
<dbReference type="SUPFAM" id="SSF56784">
    <property type="entry name" value="HAD-like"/>
    <property type="match status" value="1"/>
</dbReference>
<name>A0ABN1V4Z6_9ACTN</name>
<dbReference type="InterPro" id="IPR023214">
    <property type="entry name" value="HAD_sf"/>
</dbReference>
<proteinExistence type="predicted"/>
<dbReference type="RefSeq" id="WP_344283535.1">
    <property type="nucleotide sequence ID" value="NZ_BAAAKV010000076.1"/>
</dbReference>
<dbReference type="PANTHER" id="PTHR43434:SF1">
    <property type="entry name" value="PHOSPHOGLYCOLATE PHOSPHATASE"/>
    <property type="match status" value="1"/>
</dbReference>
<reference evidence="1 2" key="1">
    <citation type="journal article" date="2019" name="Int. J. Syst. Evol. Microbiol.">
        <title>The Global Catalogue of Microorganisms (GCM) 10K type strain sequencing project: providing services to taxonomists for standard genome sequencing and annotation.</title>
        <authorList>
            <consortium name="The Broad Institute Genomics Platform"/>
            <consortium name="The Broad Institute Genome Sequencing Center for Infectious Disease"/>
            <person name="Wu L."/>
            <person name="Ma J."/>
        </authorList>
    </citation>
    <scope>NUCLEOTIDE SEQUENCE [LARGE SCALE GENOMIC DNA]</scope>
    <source>
        <strain evidence="1 2">JCM 12696</strain>
    </source>
</reference>
<dbReference type="Proteomes" id="UP001501371">
    <property type="component" value="Unassembled WGS sequence"/>
</dbReference>
<keyword evidence="2" id="KW-1185">Reference proteome</keyword>
<dbReference type="PANTHER" id="PTHR43434">
    <property type="entry name" value="PHOSPHOGLYCOLATE PHOSPHATASE"/>
    <property type="match status" value="1"/>
</dbReference>
<dbReference type="InterPro" id="IPR050155">
    <property type="entry name" value="HAD-like_hydrolase_sf"/>
</dbReference>
<dbReference type="InterPro" id="IPR006439">
    <property type="entry name" value="HAD-SF_hydro_IA"/>
</dbReference>
<evidence type="ECO:0000313" key="1">
    <source>
        <dbReference type="EMBL" id="GAA1195145.1"/>
    </source>
</evidence>
<dbReference type="Pfam" id="PF13419">
    <property type="entry name" value="HAD_2"/>
    <property type="match status" value="1"/>
</dbReference>
<accession>A0ABN1V4Z6</accession>
<comment type="caution">
    <text evidence="1">The sequence shown here is derived from an EMBL/GenBank/DDBJ whole genome shotgun (WGS) entry which is preliminary data.</text>
</comment>
<evidence type="ECO:0008006" key="3">
    <source>
        <dbReference type="Google" id="ProtNLM"/>
    </source>
</evidence>
<dbReference type="Gene3D" id="3.40.50.1000">
    <property type="entry name" value="HAD superfamily/HAD-like"/>
    <property type="match status" value="1"/>
</dbReference>
<protein>
    <recommendedName>
        <fullName evidence="3">Phosphoglycolate phosphatase</fullName>
    </recommendedName>
</protein>
<dbReference type="EMBL" id="BAAAKV010000076">
    <property type="protein sequence ID" value="GAA1195145.1"/>
    <property type="molecule type" value="Genomic_DNA"/>
</dbReference>
<dbReference type="InterPro" id="IPR036412">
    <property type="entry name" value="HAD-like_sf"/>
</dbReference>
<dbReference type="InterPro" id="IPR041492">
    <property type="entry name" value="HAD_2"/>
</dbReference>
<gene>
    <name evidence="1" type="ORF">GCM10009654_60270</name>
</gene>
<dbReference type="NCBIfam" id="TIGR01509">
    <property type="entry name" value="HAD-SF-IA-v3"/>
    <property type="match status" value="1"/>
</dbReference>